<dbReference type="eggNOG" id="KOG2793">
    <property type="taxonomic scope" value="Eukaryota"/>
</dbReference>
<dbReference type="HOGENOM" id="CLU_531135_0_0_1"/>
<dbReference type="Pfam" id="PF10294">
    <property type="entry name" value="Methyltransf_16"/>
    <property type="match status" value="1"/>
</dbReference>
<protein>
    <submittedName>
        <fullName evidence="2">Uncharacterized protein</fullName>
    </submittedName>
</protein>
<feature type="compositionally biased region" description="Acidic residues" evidence="1">
    <location>
        <begin position="61"/>
        <end position="77"/>
    </location>
</feature>
<dbReference type="GO" id="GO:0008757">
    <property type="term" value="F:S-adenosylmethionine-dependent methyltransferase activity"/>
    <property type="evidence" value="ECO:0007669"/>
    <property type="project" value="UniProtKB-ARBA"/>
</dbReference>
<evidence type="ECO:0000313" key="2">
    <source>
        <dbReference type="EMBL" id="EPQ28204.1"/>
    </source>
</evidence>
<feature type="region of interest" description="Disordered" evidence="1">
    <location>
        <begin position="56"/>
        <end position="77"/>
    </location>
</feature>
<dbReference type="PANTHER" id="PTHR14614">
    <property type="entry name" value="HEPATOCELLULAR CARCINOMA-ASSOCIATED ANTIGEN"/>
    <property type="match status" value="1"/>
</dbReference>
<dbReference type="Gene3D" id="3.40.50.150">
    <property type="entry name" value="Vaccinia Virus protein VP39"/>
    <property type="match status" value="1"/>
</dbReference>
<gene>
    <name evidence="2" type="ORF">PFL1_04032</name>
</gene>
<dbReference type="InterPro" id="IPR029063">
    <property type="entry name" value="SAM-dependent_MTases_sf"/>
</dbReference>
<dbReference type="OrthoDB" id="433955at2759"/>
<dbReference type="KEGG" id="pfp:PFL1_04032"/>
<dbReference type="EMBL" id="KE361635">
    <property type="protein sequence ID" value="EPQ28204.1"/>
    <property type="molecule type" value="Genomic_DNA"/>
</dbReference>
<dbReference type="Proteomes" id="UP000053664">
    <property type="component" value="Unassembled WGS sequence"/>
</dbReference>
<proteinExistence type="predicted"/>
<dbReference type="SUPFAM" id="SSF53335">
    <property type="entry name" value="S-adenosyl-L-methionine-dependent methyltransferases"/>
    <property type="match status" value="1"/>
</dbReference>
<reference evidence="2 3" key="1">
    <citation type="journal article" date="2013" name="Plant Cell">
        <title>The transition from a phytopathogenic smut ancestor to an anamorphic biocontrol agent deciphered by comparative whole-genome analysis.</title>
        <authorList>
            <person name="Lefebvre F."/>
            <person name="Joly D.L."/>
            <person name="Labbe C."/>
            <person name="Teichmann B."/>
            <person name="Linning R."/>
            <person name="Belzile F."/>
            <person name="Bakkeren G."/>
            <person name="Belanger R.R."/>
        </authorList>
    </citation>
    <scope>NUCLEOTIDE SEQUENCE [LARGE SCALE GENOMIC DNA]</scope>
    <source>
        <strain evidence="2 3">PF-1</strain>
    </source>
</reference>
<evidence type="ECO:0000313" key="3">
    <source>
        <dbReference type="Proteomes" id="UP000053664"/>
    </source>
</evidence>
<dbReference type="PANTHER" id="PTHR14614:SF147">
    <property type="entry name" value="S-ADENOSYLMETHIONINE-DEPENDENT METHYLTRANSFERASE OF THE SEVEN BETA-STRAND FAMILY"/>
    <property type="match status" value="1"/>
</dbReference>
<name>A0A061H6W0_9BASI</name>
<dbReference type="AlphaFoldDB" id="A0A061H6W0"/>
<evidence type="ECO:0000256" key="1">
    <source>
        <dbReference type="SAM" id="MobiDB-lite"/>
    </source>
</evidence>
<dbReference type="GeneID" id="19318139"/>
<sequence>MASFLPSRDLCPLKRLDVGTPVGLARARGGVDQISEALGLAGQERWHALPRRLDQAAGEVDGNDGQDNQDYDEDEGDDEADAFELRYVRSWLTRLISELSMAVGAGSGDEDDDDSQEEVEALFERASELLSACAGKMASGPTTKTHCFVRPDLDLRLPLRDGTLVHDSLGTHTWGAAPMLVHLLLPLVPAPGQAITVLELGAGTGLVGLALAQFLRNADAALDHVVCSTDYHPTVMQNLAHNAGINGWDGGGKRRDARTRFEVRTLDWQAVHADEVRHGHDCDGPNAHPQPDEAYVSTAQTVSSLPQIESELQAHWARKLDDDGRVVPQRFDTLIAADCIYDPEHPKWIRSVAQRYLERRPASPGAPRPLLHLMLPLRPTHARELAAIYEAFPMAGTRPGGLHEELRIVGQADYVGYDDFGAPSLVSSAKGPRRRSANKSTYRWIQIGWTATAPAETTKEEMQ</sequence>
<dbReference type="RefSeq" id="XP_007879747.1">
    <property type="nucleotide sequence ID" value="XM_007881556.1"/>
</dbReference>
<organism evidence="2 3">
    <name type="scientific">Pseudozyma flocculosa PF-1</name>
    <dbReference type="NCBI Taxonomy" id="1277687"/>
    <lineage>
        <taxon>Eukaryota</taxon>
        <taxon>Fungi</taxon>
        <taxon>Dikarya</taxon>
        <taxon>Basidiomycota</taxon>
        <taxon>Ustilaginomycotina</taxon>
        <taxon>Ustilaginomycetes</taxon>
        <taxon>Ustilaginales</taxon>
        <taxon>Ustilaginaceae</taxon>
        <taxon>Pseudozyma</taxon>
    </lineage>
</organism>
<dbReference type="InterPro" id="IPR019410">
    <property type="entry name" value="Methyltransf_16"/>
</dbReference>
<accession>A0A061H6W0</accession>